<evidence type="ECO:0000313" key="1">
    <source>
        <dbReference type="EMBL" id="KYC73047.1"/>
    </source>
</evidence>
<sequence length="48" mass="5702">MYATDNFLETGKTNHFSASKKPINWNFETMLSGTRHWNRKCRRCAHSK</sequence>
<proteinExistence type="predicted"/>
<accession>A0A150KJG5</accession>
<dbReference type="AlphaFoldDB" id="A0A150KJG5"/>
<protein>
    <submittedName>
        <fullName evidence="1">Uncharacterized protein</fullName>
    </submittedName>
</protein>
<dbReference type="EMBL" id="LQYI01000012">
    <property type="protein sequence ID" value="KYC73047.1"/>
    <property type="molecule type" value="Genomic_DNA"/>
</dbReference>
<evidence type="ECO:0000313" key="2">
    <source>
        <dbReference type="Proteomes" id="UP000075304"/>
    </source>
</evidence>
<gene>
    <name evidence="1" type="ORF">B4099_1631</name>
</gene>
<organism evidence="1 2">
    <name type="scientific">Heyndrickxia coagulans</name>
    <name type="common">Weizmannia coagulans</name>
    <dbReference type="NCBI Taxonomy" id="1398"/>
    <lineage>
        <taxon>Bacteria</taxon>
        <taxon>Bacillati</taxon>
        <taxon>Bacillota</taxon>
        <taxon>Bacilli</taxon>
        <taxon>Bacillales</taxon>
        <taxon>Bacillaceae</taxon>
        <taxon>Heyndrickxia</taxon>
    </lineage>
</organism>
<name>A0A150KJG5_HEYCO</name>
<reference evidence="1 2" key="1">
    <citation type="submission" date="2016-01" db="EMBL/GenBank/DDBJ databases">
        <title>Genome Sequences of Twelve Sporeforming Bacillus Species Isolated from Foods.</title>
        <authorList>
            <person name="Berendsen E.M."/>
            <person name="Wells-Bennik M.H."/>
            <person name="Krawcyk A.O."/>
            <person name="De Jong A."/>
            <person name="Holsappel S."/>
            <person name="Eijlander R.T."/>
            <person name="Kuipers O.P."/>
        </authorList>
    </citation>
    <scope>NUCLEOTIDE SEQUENCE [LARGE SCALE GENOMIC DNA]</scope>
    <source>
        <strain evidence="1 2">B4099</strain>
    </source>
</reference>
<dbReference type="Proteomes" id="UP000075304">
    <property type="component" value="Unassembled WGS sequence"/>
</dbReference>
<comment type="caution">
    <text evidence="1">The sequence shown here is derived from an EMBL/GenBank/DDBJ whole genome shotgun (WGS) entry which is preliminary data.</text>
</comment>